<dbReference type="AlphaFoldDB" id="A0A4Y9XVY2"/>
<reference evidence="4 5" key="1">
    <citation type="submission" date="2019-02" db="EMBL/GenBank/DDBJ databases">
        <title>Genome sequencing of the rare red list fungi Dentipellis fragilis.</title>
        <authorList>
            <person name="Buettner E."/>
            <person name="Kellner H."/>
        </authorList>
    </citation>
    <scope>NUCLEOTIDE SEQUENCE [LARGE SCALE GENOMIC DNA]</scope>
    <source>
        <strain evidence="4 5">DSM 105465</strain>
    </source>
</reference>
<dbReference type="OrthoDB" id="289250at2759"/>
<dbReference type="GO" id="GO:0005524">
    <property type="term" value="F:ATP binding"/>
    <property type="evidence" value="ECO:0007669"/>
    <property type="project" value="UniProtKB-UniRule"/>
</dbReference>
<dbReference type="GO" id="GO:0004672">
    <property type="term" value="F:protein kinase activity"/>
    <property type="evidence" value="ECO:0007669"/>
    <property type="project" value="InterPro"/>
</dbReference>
<feature type="compositionally biased region" description="Basic and acidic residues" evidence="2">
    <location>
        <begin position="40"/>
        <end position="55"/>
    </location>
</feature>
<feature type="compositionally biased region" description="Pro residues" evidence="2">
    <location>
        <begin position="147"/>
        <end position="158"/>
    </location>
</feature>
<keyword evidence="5" id="KW-1185">Reference proteome</keyword>
<dbReference type="InterPro" id="IPR000719">
    <property type="entry name" value="Prot_kinase_dom"/>
</dbReference>
<gene>
    <name evidence="4" type="ORF">EVG20_g9713</name>
</gene>
<evidence type="ECO:0000256" key="2">
    <source>
        <dbReference type="SAM" id="MobiDB-lite"/>
    </source>
</evidence>
<feature type="compositionally biased region" description="Low complexity" evidence="2">
    <location>
        <begin position="603"/>
        <end position="627"/>
    </location>
</feature>
<keyword evidence="1" id="KW-0547">Nucleotide-binding</keyword>
<feature type="region of interest" description="Disordered" evidence="2">
    <location>
        <begin position="1"/>
        <end position="55"/>
    </location>
</feature>
<dbReference type="EMBL" id="SEOQ01001029">
    <property type="protein sequence ID" value="TFY54414.1"/>
    <property type="molecule type" value="Genomic_DNA"/>
</dbReference>
<proteinExistence type="predicted"/>
<feature type="compositionally biased region" description="Polar residues" evidence="2">
    <location>
        <begin position="584"/>
        <end position="593"/>
    </location>
</feature>
<dbReference type="Gene3D" id="1.10.510.10">
    <property type="entry name" value="Transferase(Phosphotransferase) domain 1"/>
    <property type="match status" value="1"/>
</dbReference>
<evidence type="ECO:0000313" key="4">
    <source>
        <dbReference type="EMBL" id="TFY54414.1"/>
    </source>
</evidence>
<comment type="caution">
    <text evidence="4">The sequence shown here is derived from an EMBL/GenBank/DDBJ whole genome shotgun (WGS) entry which is preliminary data.</text>
</comment>
<accession>A0A4Y9XVY2</accession>
<feature type="region of interest" description="Disordered" evidence="2">
    <location>
        <begin position="478"/>
        <end position="498"/>
    </location>
</feature>
<evidence type="ECO:0000256" key="1">
    <source>
        <dbReference type="PROSITE-ProRule" id="PRU10141"/>
    </source>
</evidence>
<dbReference type="STRING" id="205917.A0A4Y9XVY2"/>
<dbReference type="InterPro" id="IPR011009">
    <property type="entry name" value="Kinase-like_dom_sf"/>
</dbReference>
<feature type="domain" description="Protein kinase" evidence="3">
    <location>
        <begin position="743"/>
        <end position="874"/>
    </location>
</feature>
<evidence type="ECO:0000313" key="5">
    <source>
        <dbReference type="Proteomes" id="UP000298327"/>
    </source>
</evidence>
<evidence type="ECO:0000259" key="3">
    <source>
        <dbReference type="PROSITE" id="PS50011"/>
    </source>
</evidence>
<dbReference type="PROSITE" id="PS50011">
    <property type="entry name" value="PROTEIN_KINASE_DOM"/>
    <property type="match status" value="1"/>
</dbReference>
<keyword evidence="1" id="KW-0067">ATP-binding</keyword>
<protein>
    <recommendedName>
        <fullName evidence="3">Protein kinase domain-containing protein</fullName>
    </recommendedName>
</protein>
<organism evidence="4 5">
    <name type="scientific">Dentipellis fragilis</name>
    <dbReference type="NCBI Taxonomy" id="205917"/>
    <lineage>
        <taxon>Eukaryota</taxon>
        <taxon>Fungi</taxon>
        <taxon>Dikarya</taxon>
        <taxon>Basidiomycota</taxon>
        <taxon>Agaricomycotina</taxon>
        <taxon>Agaricomycetes</taxon>
        <taxon>Russulales</taxon>
        <taxon>Hericiaceae</taxon>
        <taxon>Dentipellis</taxon>
    </lineage>
</organism>
<dbReference type="Proteomes" id="UP000298327">
    <property type="component" value="Unassembled WGS sequence"/>
</dbReference>
<dbReference type="InterPro" id="IPR017441">
    <property type="entry name" value="Protein_kinase_ATP_BS"/>
</dbReference>
<feature type="region of interest" description="Disordered" evidence="2">
    <location>
        <begin position="513"/>
        <end position="642"/>
    </location>
</feature>
<dbReference type="PROSITE" id="PS00107">
    <property type="entry name" value="PROTEIN_KINASE_ATP"/>
    <property type="match status" value="1"/>
</dbReference>
<sequence length="874" mass="93977">MGIRRKEALANGPWPGNAGRRHSATQAPGGDLMQTEGDDDRGTERGSVREGDRRRLLDAKGTARWRPAPLGKARLLFVSSCVSGILDLPVLLAGLSFEKKDGGMDEEAAGQGVSRTGQGQLVGVAGFKARSHPASAHKLLSSSSPHTQPPRPPHARPPLPEAIAEAQAAGVPAWHPRLILQVADESIEEEVRFVDEHGPGLYEVSFKVEKGARGTVRTPYGRISWIPNTKEEEVITALIPVFLLPVMDTEHPLTGELWILNAVPRYSQQANTLHPRVMLQPLCSPCNVFADWKSGRPYPRIGVTDKAAGAISRLRPAVSKTRTTCTGLASMRDNHYAQPYEKEHAAPRMHPRERVAGTEGGDGGSSEAALAVSCRCWKTLDCCARMTGGESARTQRRSGGGPAALEGAVAKTITIRIRLTTIYITPLAPPCRTARLFLRPPRYRIHVSCRTHRLADVVRAPASLAHLFVELENRPHSFASPFSDPPVQPSTPSSSKSKTDAFFSTSFSALPTPLPSSSKFELSPIDTSAKKPNPPPPLTRSRTADFFSGPSPRPTPHPSPLALTHSLPGANADAPASPAPPRSLTASFFSAPSESKPDPPPSLRSVSSIASIASSTFPSPTESSFSSHDPQDRKARLPPLARLFPSRYNSIARSEDSDHDFPSSPSPRVRDFVELEVDGGQPSGRSPRSAMIEVASPSNTAVFPSTPTAPENETHVHVAPSNVFRTGSIVRPALGDQCVGHEYELLQLIGHGAFSRVWKAQDKSKGKDNAGEGTLVAVKMVARSVGNGGKSRERDRMRASFVREVEILMTVASAQRLSSPAPHPSIPFIVASFTVPSHHVLVLPLIPGGELLSVINSDEQHARMTEDFVEADLG</sequence>
<dbReference type="SUPFAM" id="SSF56112">
    <property type="entry name" value="Protein kinase-like (PK-like)"/>
    <property type="match status" value="1"/>
</dbReference>
<feature type="binding site" evidence="1">
    <location>
        <position position="779"/>
    </location>
    <ligand>
        <name>ATP</name>
        <dbReference type="ChEBI" id="CHEBI:30616"/>
    </ligand>
</feature>
<name>A0A4Y9XVY2_9AGAM</name>
<feature type="region of interest" description="Disordered" evidence="2">
    <location>
        <begin position="133"/>
        <end position="158"/>
    </location>
</feature>